<organism evidence="6 7">
    <name type="scientific">Tetrapyrgos nigripes</name>
    <dbReference type="NCBI Taxonomy" id="182062"/>
    <lineage>
        <taxon>Eukaryota</taxon>
        <taxon>Fungi</taxon>
        <taxon>Dikarya</taxon>
        <taxon>Basidiomycota</taxon>
        <taxon>Agaricomycotina</taxon>
        <taxon>Agaricomycetes</taxon>
        <taxon>Agaricomycetidae</taxon>
        <taxon>Agaricales</taxon>
        <taxon>Marasmiineae</taxon>
        <taxon>Marasmiaceae</taxon>
        <taxon>Tetrapyrgos</taxon>
    </lineage>
</organism>
<dbReference type="InterPro" id="IPR036188">
    <property type="entry name" value="FAD/NAD-bd_sf"/>
</dbReference>
<evidence type="ECO:0000256" key="4">
    <source>
        <dbReference type="ARBA" id="ARBA00023033"/>
    </source>
</evidence>
<keyword evidence="4" id="KW-0503">Monooxygenase</keyword>
<proteinExistence type="predicted"/>
<dbReference type="EMBL" id="JAACJM010000004">
    <property type="protein sequence ID" value="KAF5373075.1"/>
    <property type="molecule type" value="Genomic_DNA"/>
</dbReference>
<evidence type="ECO:0000259" key="5">
    <source>
        <dbReference type="Pfam" id="PF01494"/>
    </source>
</evidence>
<evidence type="ECO:0000256" key="1">
    <source>
        <dbReference type="ARBA" id="ARBA00022630"/>
    </source>
</evidence>
<protein>
    <recommendedName>
        <fullName evidence="5">FAD-binding domain-containing protein</fullName>
    </recommendedName>
</protein>
<dbReference type="Proteomes" id="UP000559256">
    <property type="component" value="Unassembled WGS sequence"/>
</dbReference>
<keyword evidence="3" id="KW-0560">Oxidoreductase</keyword>
<dbReference type="GO" id="GO:0004497">
    <property type="term" value="F:monooxygenase activity"/>
    <property type="evidence" value="ECO:0007669"/>
    <property type="project" value="UniProtKB-KW"/>
</dbReference>
<keyword evidence="1" id="KW-0285">Flavoprotein</keyword>
<dbReference type="GO" id="GO:0071949">
    <property type="term" value="F:FAD binding"/>
    <property type="evidence" value="ECO:0007669"/>
    <property type="project" value="InterPro"/>
</dbReference>
<evidence type="ECO:0000256" key="2">
    <source>
        <dbReference type="ARBA" id="ARBA00022827"/>
    </source>
</evidence>
<name>A0A8H5GY32_9AGAR</name>
<dbReference type="SUPFAM" id="SSF51905">
    <property type="entry name" value="FAD/NAD(P)-binding domain"/>
    <property type="match status" value="1"/>
</dbReference>
<dbReference type="AlphaFoldDB" id="A0A8H5GY32"/>
<dbReference type="Pfam" id="PF01494">
    <property type="entry name" value="FAD_binding_3"/>
    <property type="match status" value="1"/>
</dbReference>
<evidence type="ECO:0000256" key="3">
    <source>
        <dbReference type="ARBA" id="ARBA00023002"/>
    </source>
</evidence>
<keyword evidence="2" id="KW-0274">FAD</keyword>
<comment type="caution">
    <text evidence="6">The sequence shown here is derived from an EMBL/GenBank/DDBJ whole genome shotgun (WGS) entry which is preliminary data.</text>
</comment>
<evidence type="ECO:0000313" key="6">
    <source>
        <dbReference type="EMBL" id="KAF5373075.1"/>
    </source>
</evidence>
<reference evidence="6 7" key="1">
    <citation type="journal article" date="2020" name="ISME J.">
        <title>Uncovering the hidden diversity of litter-decomposition mechanisms in mushroom-forming fungi.</title>
        <authorList>
            <person name="Floudas D."/>
            <person name="Bentzer J."/>
            <person name="Ahren D."/>
            <person name="Johansson T."/>
            <person name="Persson P."/>
            <person name="Tunlid A."/>
        </authorList>
    </citation>
    <scope>NUCLEOTIDE SEQUENCE [LARGE SCALE GENOMIC DNA]</scope>
    <source>
        <strain evidence="6 7">CBS 291.85</strain>
    </source>
</reference>
<dbReference type="PRINTS" id="PR00420">
    <property type="entry name" value="RNGMNOXGNASE"/>
</dbReference>
<accession>A0A8H5GY32</accession>
<dbReference type="PANTHER" id="PTHR47178:SF3">
    <property type="entry name" value="FAD-BINDING DOMAIN-CONTAINING PROTEIN"/>
    <property type="match status" value="1"/>
</dbReference>
<evidence type="ECO:0000313" key="7">
    <source>
        <dbReference type="Proteomes" id="UP000559256"/>
    </source>
</evidence>
<keyword evidence="7" id="KW-1185">Reference proteome</keyword>
<gene>
    <name evidence="6" type="ORF">D9758_001500</name>
</gene>
<feature type="domain" description="FAD-binding" evidence="5">
    <location>
        <begin position="120"/>
        <end position="371"/>
    </location>
</feature>
<dbReference type="OrthoDB" id="655030at2759"/>
<dbReference type="InterPro" id="IPR002938">
    <property type="entry name" value="FAD-bd"/>
</dbReference>
<sequence length="405" mass="46427">MEKPCFEPCFEPCFDHWSRNHWPLDRAKPEKVFEQDAAIDARPRDWSFGIYWAQTPLKECLPDGIDEKYLIDKVQVDRMVPTEDLIIPLFNSWTGEILKPIPTPYSLRLQRRTFMRTLTQGLDVHYGKRLAEVKTDGQTVTAIFEDGTKEEGKLLIGCDGAHSKVRNFLLGPEKAALRSLPFLCNQVMTKLPKETALAIRKVHPRSMNSTNPDGVYGWVSIHDCSDPDPENWVFLLLMTWVEKKSDSEDAGRLDASNKSDVVQTMKKFAEKFAEPWKSFFLNIPNDAIGWHNRMSDWPTQKWDNRNGTVTLAGDAAHPMTFHRGQGLNNAIHDAYTLMRALGDHPPSQAGSFKEVLEVYEKDVTERGREAVLASEENSNRIHDWKRLYESDVFQTWYQAAVKGVE</sequence>
<dbReference type="Gene3D" id="3.50.50.60">
    <property type="entry name" value="FAD/NAD(P)-binding domain"/>
    <property type="match status" value="1"/>
</dbReference>
<dbReference type="PANTHER" id="PTHR47178">
    <property type="entry name" value="MONOOXYGENASE, FAD-BINDING"/>
    <property type="match status" value="1"/>
</dbReference>